<accession>A0ABD3M911</accession>
<evidence type="ECO:0000256" key="2">
    <source>
        <dbReference type="ARBA" id="ARBA00013194"/>
    </source>
</evidence>
<dbReference type="Proteomes" id="UP001530293">
    <property type="component" value="Unassembled WGS sequence"/>
</dbReference>
<feature type="domain" description="PPIase FKBP-type" evidence="7">
    <location>
        <begin position="184"/>
        <end position="248"/>
    </location>
</feature>
<dbReference type="EC" id="5.2.1.8" evidence="2 5"/>
<keyword evidence="9" id="KW-1185">Reference proteome</keyword>
<dbReference type="InterPro" id="IPR046357">
    <property type="entry name" value="PPIase_dom_sf"/>
</dbReference>
<keyword evidence="3 5" id="KW-0697">Rotamase</keyword>
<dbReference type="Gene3D" id="3.10.50.40">
    <property type="match status" value="1"/>
</dbReference>
<dbReference type="SUPFAM" id="SSF54534">
    <property type="entry name" value="FKBP-like"/>
    <property type="match status" value="1"/>
</dbReference>
<sequence>MISSRTKSPVSVLSIVAYLSLMVLFSSVITSAFHCSNPSLLTTTNARTSSSSVSLPSGAPRLYHNHKHHLRSGCQHEKQLHLQNDDHGDVMESSWSSSTTTNRRTAIGNTLRIASILLTTTSSATIASAAELNKSLSEEYRQGTAALGNTDADETIPRSSYITLPSGVIYADIATGNGESVKEGSTVNLQWVLRRSNGYFVDSSAVSDSIPFIFKVGSGNAIVGLDEGVRGMKVGGSRRILIPPKLAYVTGVEDGKPGPLPVGFGPKRQITRVMEVRKDVPGEYFYLEVKVTKVR</sequence>
<dbReference type="Pfam" id="PF00254">
    <property type="entry name" value="FKBP_C"/>
    <property type="match status" value="1"/>
</dbReference>
<evidence type="ECO:0000256" key="4">
    <source>
        <dbReference type="ARBA" id="ARBA00023235"/>
    </source>
</evidence>
<gene>
    <name evidence="8" type="ORF">ACHAWU_001839</name>
</gene>
<keyword evidence="6" id="KW-1133">Transmembrane helix</keyword>
<dbReference type="PANTHER" id="PTHR43811">
    <property type="entry name" value="FKBP-TYPE PEPTIDYL-PROLYL CIS-TRANS ISOMERASE FKPA"/>
    <property type="match status" value="1"/>
</dbReference>
<protein>
    <recommendedName>
        <fullName evidence="2 5">peptidylprolyl isomerase</fullName>
        <ecNumber evidence="2 5">5.2.1.8</ecNumber>
    </recommendedName>
</protein>
<dbReference type="GO" id="GO:0003755">
    <property type="term" value="F:peptidyl-prolyl cis-trans isomerase activity"/>
    <property type="evidence" value="ECO:0007669"/>
    <property type="project" value="UniProtKB-KW"/>
</dbReference>
<organism evidence="8 9">
    <name type="scientific">Discostella pseudostelligera</name>
    <dbReference type="NCBI Taxonomy" id="259834"/>
    <lineage>
        <taxon>Eukaryota</taxon>
        <taxon>Sar</taxon>
        <taxon>Stramenopiles</taxon>
        <taxon>Ochrophyta</taxon>
        <taxon>Bacillariophyta</taxon>
        <taxon>Coscinodiscophyceae</taxon>
        <taxon>Thalassiosirophycidae</taxon>
        <taxon>Stephanodiscales</taxon>
        <taxon>Stephanodiscaceae</taxon>
        <taxon>Discostella</taxon>
    </lineage>
</organism>
<feature type="transmembrane region" description="Helical" evidence="6">
    <location>
        <begin position="12"/>
        <end position="33"/>
    </location>
</feature>
<reference evidence="8 9" key="1">
    <citation type="submission" date="2024-10" db="EMBL/GenBank/DDBJ databases">
        <title>Updated reference genomes for cyclostephanoid diatoms.</title>
        <authorList>
            <person name="Roberts W.R."/>
            <person name="Alverson A.J."/>
        </authorList>
    </citation>
    <scope>NUCLEOTIDE SEQUENCE [LARGE SCALE GENOMIC DNA]</scope>
    <source>
        <strain evidence="8 9">AJA232-27</strain>
    </source>
</reference>
<name>A0ABD3M911_9STRA</name>
<dbReference type="PANTHER" id="PTHR43811:SF26">
    <property type="entry name" value="PEPTIDYL-PROLYL CIS-TRANS ISOMERASE FKBP16-1, CHLOROPLASTIC"/>
    <property type="match status" value="1"/>
</dbReference>
<comment type="catalytic activity">
    <reaction evidence="1 5">
        <text>[protein]-peptidylproline (omega=180) = [protein]-peptidylproline (omega=0)</text>
        <dbReference type="Rhea" id="RHEA:16237"/>
        <dbReference type="Rhea" id="RHEA-COMP:10747"/>
        <dbReference type="Rhea" id="RHEA-COMP:10748"/>
        <dbReference type="ChEBI" id="CHEBI:83833"/>
        <dbReference type="ChEBI" id="CHEBI:83834"/>
        <dbReference type="EC" id="5.2.1.8"/>
    </reaction>
</comment>
<evidence type="ECO:0000313" key="9">
    <source>
        <dbReference type="Proteomes" id="UP001530293"/>
    </source>
</evidence>
<keyword evidence="4 5" id="KW-0413">Isomerase</keyword>
<keyword evidence="6" id="KW-0472">Membrane</keyword>
<proteinExistence type="predicted"/>
<keyword evidence="6" id="KW-0812">Transmembrane</keyword>
<evidence type="ECO:0000256" key="3">
    <source>
        <dbReference type="ARBA" id="ARBA00023110"/>
    </source>
</evidence>
<dbReference type="PROSITE" id="PS50059">
    <property type="entry name" value="FKBP_PPIASE"/>
    <property type="match status" value="1"/>
</dbReference>
<dbReference type="InterPro" id="IPR001179">
    <property type="entry name" value="PPIase_FKBP_dom"/>
</dbReference>
<evidence type="ECO:0000256" key="6">
    <source>
        <dbReference type="SAM" id="Phobius"/>
    </source>
</evidence>
<evidence type="ECO:0000256" key="5">
    <source>
        <dbReference type="PROSITE-ProRule" id="PRU00277"/>
    </source>
</evidence>
<dbReference type="EMBL" id="JALLBG020000182">
    <property type="protein sequence ID" value="KAL3760504.1"/>
    <property type="molecule type" value="Genomic_DNA"/>
</dbReference>
<comment type="caution">
    <text evidence="8">The sequence shown here is derived from an EMBL/GenBank/DDBJ whole genome shotgun (WGS) entry which is preliminary data.</text>
</comment>
<evidence type="ECO:0000259" key="7">
    <source>
        <dbReference type="PROSITE" id="PS50059"/>
    </source>
</evidence>
<dbReference type="AlphaFoldDB" id="A0ABD3M911"/>
<evidence type="ECO:0000313" key="8">
    <source>
        <dbReference type="EMBL" id="KAL3760504.1"/>
    </source>
</evidence>
<evidence type="ECO:0000256" key="1">
    <source>
        <dbReference type="ARBA" id="ARBA00000971"/>
    </source>
</evidence>